<name>A0A1I8G1B4_9PLAT</name>
<dbReference type="STRING" id="282301.A0A1I8G1B4"/>
<keyword evidence="1" id="KW-1185">Reference proteome</keyword>
<dbReference type="PRINTS" id="PR00837">
    <property type="entry name" value="V5TPXLIKE"/>
</dbReference>
<dbReference type="PANTHER" id="PTHR10334">
    <property type="entry name" value="CYSTEINE-RICH SECRETORY PROTEIN-RELATED"/>
    <property type="match status" value="1"/>
</dbReference>
<sequence>MNNFNKQMLDSHNKYRDLHQAPPLTFDQALAEAAQKWADRLAEKDDVESDLACRSEMGENVAMKFSSVKKDFPGGEFTDYWYATVAKYDFSGSTPVQPGSPVLSFSQLVWKSSTKMGAGKAVSKTGKVYAVARYSPGGNCVGQFADNVLPTRDGKLPDFVTKQAGGDGQEIVEKIDDPRPTIGGKHPEDVLIEASKITRIEGFKKVVTLVERYRSADGSTYTREKKREYTGALRK</sequence>
<dbReference type="InterPro" id="IPR034113">
    <property type="entry name" value="SCP_GAPR1-like"/>
</dbReference>
<dbReference type="Gene3D" id="3.40.33.10">
    <property type="entry name" value="CAP"/>
    <property type="match status" value="1"/>
</dbReference>
<dbReference type="SMART" id="SM00198">
    <property type="entry name" value="SCP"/>
    <property type="match status" value="1"/>
</dbReference>
<dbReference type="InterPro" id="IPR014044">
    <property type="entry name" value="CAP_dom"/>
</dbReference>
<protein>
    <submittedName>
        <fullName evidence="2">SCP domain-containing protein</fullName>
    </submittedName>
</protein>
<dbReference type="Proteomes" id="UP000095280">
    <property type="component" value="Unplaced"/>
</dbReference>
<dbReference type="FunFam" id="3.40.33.10:FF:000002">
    <property type="entry name" value="Golgi-associated plant pathogenesis-related protein 1"/>
    <property type="match status" value="1"/>
</dbReference>
<dbReference type="CDD" id="cd05382">
    <property type="entry name" value="CAP_GAPR1-like"/>
    <property type="match status" value="1"/>
</dbReference>
<organism evidence="1 2">
    <name type="scientific">Macrostomum lignano</name>
    <dbReference type="NCBI Taxonomy" id="282301"/>
    <lineage>
        <taxon>Eukaryota</taxon>
        <taxon>Metazoa</taxon>
        <taxon>Spiralia</taxon>
        <taxon>Lophotrochozoa</taxon>
        <taxon>Platyhelminthes</taxon>
        <taxon>Rhabditophora</taxon>
        <taxon>Macrostomorpha</taxon>
        <taxon>Macrostomida</taxon>
        <taxon>Macrostomidae</taxon>
        <taxon>Macrostomum</taxon>
    </lineage>
</organism>
<accession>A0A1I8G1B4</accession>
<evidence type="ECO:0000313" key="2">
    <source>
        <dbReference type="WBParaSite" id="maker-uti_cns_0000593-snap-gene-1.6-mRNA-1"/>
    </source>
</evidence>
<dbReference type="SUPFAM" id="SSF55797">
    <property type="entry name" value="PR-1-like"/>
    <property type="match status" value="1"/>
</dbReference>
<evidence type="ECO:0000313" key="1">
    <source>
        <dbReference type="Proteomes" id="UP000095280"/>
    </source>
</evidence>
<reference evidence="2" key="1">
    <citation type="submission" date="2016-11" db="UniProtKB">
        <authorList>
            <consortium name="WormBaseParasite"/>
        </authorList>
    </citation>
    <scope>IDENTIFICATION</scope>
</reference>
<dbReference type="InterPro" id="IPR001283">
    <property type="entry name" value="CRISP-related"/>
</dbReference>
<proteinExistence type="predicted"/>
<dbReference type="AlphaFoldDB" id="A0A1I8G1B4"/>
<dbReference type="OrthoDB" id="337038at2759"/>
<dbReference type="Pfam" id="PF00188">
    <property type="entry name" value="CAP"/>
    <property type="match status" value="1"/>
</dbReference>
<dbReference type="InterPro" id="IPR035940">
    <property type="entry name" value="CAP_sf"/>
</dbReference>
<dbReference type="WBParaSite" id="maker-uti_cns_0000593-snap-gene-1.6-mRNA-1">
    <property type="protein sequence ID" value="maker-uti_cns_0000593-snap-gene-1.6-mRNA-1"/>
    <property type="gene ID" value="maker-uti_cns_0000593-snap-gene-1.6"/>
</dbReference>